<dbReference type="CDD" id="cd00077">
    <property type="entry name" value="HDc"/>
    <property type="match status" value="1"/>
</dbReference>
<dbReference type="Proteomes" id="UP000253061">
    <property type="component" value="Unassembled WGS sequence"/>
</dbReference>
<dbReference type="AlphaFoldDB" id="A0A367V690"/>
<evidence type="ECO:0000259" key="1">
    <source>
        <dbReference type="PROSITE" id="PS51832"/>
    </source>
</evidence>
<dbReference type="GO" id="GO:0008081">
    <property type="term" value="F:phosphoric diester hydrolase activity"/>
    <property type="evidence" value="ECO:0007669"/>
    <property type="project" value="UniProtKB-ARBA"/>
</dbReference>
<protein>
    <submittedName>
        <fullName evidence="2">Diguanylate cyclase</fullName>
    </submittedName>
</protein>
<dbReference type="Gene3D" id="3.30.450.40">
    <property type="match status" value="1"/>
</dbReference>
<dbReference type="InterPro" id="IPR003607">
    <property type="entry name" value="HD/PDEase_dom"/>
</dbReference>
<dbReference type="PROSITE" id="PS51832">
    <property type="entry name" value="HD_GYP"/>
    <property type="match status" value="1"/>
</dbReference>
<accession>A0A367V690</accession>
<feature type="domain" description="HD-GYP" evidence="1">
    <location>
        <begin position="364"/>
        <end position="569"/>
    </location>
</feature>
<organism evidence="2 3">
    <name type="scientific">Thalassospira profundimaris</name>
    <dbReference type="NCBI Taxonomy" id="502049"/>
    <lineage>
        <taxon>Bacteria</taxon>
        <taxon>Pseudomonadati</taxon>
        <taxon>Pseudomonadota</taxon>
        <taxon>Alphaproteobacteria</taxon>
        <taxon>Rhodospirillales</taxon>
        <taxon>Thalassospiraceae</taxon>
        <taxon>Thalassospira</taxon>
    </lineage>
</organism>
<proteinExistence type="predicted"/>
<sequence>MARERDEAKEHQKDLTRVRKKDANYLAELVELGIALSASQGREELNQKILMAARNFTNADGGSLYLVNREESELHFRIMVNDTLETFFVSGRESEKPFPPLQLYDTQGRPNYANIATYVALTGKAINIDDAYSAEGFDFTGTRAFDAKTGYRSKSFLTVPLKNTSGVVIGVLQLINARDDAGNVISFDPAIEPIINALASQAAVAIENSRLLVAQRDLMESFVRVLGHAIDAKSPHTAGHCSRVPIIARMLAQAAVDDRDGTFSNFYLTDMEWYELDLSAWLHDCGKIVTPDHVMEKATKLETIHNRIHEVRTRFEVLRRDAEIEMLKRKLDGEDPDQCEADFAKRVSELETQFALVADANIGDAELDTDAIFALHDIGEQKWTRYFDRTIGLSWAEHERLSDSELAELREPGMESLLMDREFDIYDGFNRGEVYNLSIPSGTLTSEERQVINDHVVITQDMLAQLPYPKELQRIPEIAGNHHEKMDGSGYPRGLTGEDMGILEKVMVIADIFEALTAVDRPYKRPKTLSECISILADMRDKGQIDSDLFELFLTSGMYQEYGRKYLREDQCDDVDVPQFVLTPGTA</sequence>
<dbReference type="PANTHER" id="PTHR43155">
    <property type="entry name" value="CYCLIC DI-GMP PHOSPHODIESTERASE PA4108-RELATED"/>
    <property type="match status" value="1"/>
</dbReference>
<dbReference type="SUPFAM" id="SSF109604">
    <property type="entry name" value="HD-domain/PDEase-like"/>
    <property type="match status" value="1"/>
</dbReference>
<dbReference type="Gene3D" id="1.10.3210.10">
    <property type="entry name" value="Hypothetical protein af1432"/>
    <property type="match status" value="2"/>
</dbReference>
<evidence type="ECO:0000313" key="3">
    <source>
        <dbReference type="Proteomes" id="UP000253061"/>
    </source>
</evidence>
<dbReference type="SMART" id="SM00065">
    <property type="entry name" value="GAF"/>
    <property type="match status" value="1"/>
</dbReference>
<dbReference type="SMART" id="SM00471">
    <property type="entry name" value="HDc"/>
    <property type="match status" value="1"/>
</dbReference>
<comment type="caution">
    <text evidence="2">The sequence shown here is derived from an EMBL/GenBank/DDBJ whole genome shotgun (WGS) entry which is preliminary data.</text>
</comment>
<evidence type="ECO:0000313" key="2">
    <source>
        <dbReference type="EMBL" id="RCK19872.1"/>
    </source>
</evidence>
<dbReference type="InterPro" id="IPR029016">
    <property type="entry name" value="GAF-like_dom_sf"/>
</dbReference>
<reference evidence="2 3" key="1">
    <citation type="submission" date="2014-07" db="EMBL/GenBank/DDBJ databases">
        <title>Draft genome sequence of Thalassospira profundimaris R8-17.</title>
        <authorList>
            <person name="Lai Q."/>
            <person name="Shao Z."/>
        </authorList>
    </citation>
    <scope>NUCLEOTIDE SEQUENCE [LARGE SCALE GENOMIC DNA]</scope>
    <source>
        <strain evidence="2 3">R8-17</strain>
    </source>
</reference>
<dbReference type="PANTHER" id="PTHR43155:SF2">
    <property type="entry name" value="CYCLIC DI-GMP PHOSPHODIESTERASE PA4108"/>
    <property type="match status" value="1"/>
</dbReference>
<gene>
    <name evidence="2" type="ORF">TH6_17845</name>
</gene>
<dbReference type="Pfam" id="PF01590">
    <property type="entry name" value="GAF"/>
    <property type="match status" value="1"/>
</dbReference>
<dbReference type="RefSeq" id="WP_062956120.1">
    <property type="nucleotide sequence ID" value="NZ_JPWB01000009.1"/>
</dbReference>
<dbReference type="InterPro" id="IPR037522">
    <property type="entry name" value="HD_GYP_dom"/>
</dbReference>
<name>A0A367V690_9PROT</name>
<dbReference type="InterPro" id="IPR003018">
    <property type="entry name" value="GAF"/>
</dbReference>
<dbReference type="SUPFAM" id="SSF55781">
    <property type="entry name" value="GAF domain-like"/>
    <property type="match status" value="1"/>
</dbReference>
<dbReference type="Pfam" id="PF13487">
    <property type="entry name" value="HD_5"/>
    <property type="match status" value="1"/>
</dbReference>
<dbReference type="EMBL" id="JPWB01000009">
    <property type="protein sequence ID" value="RCK19872.1"/>
    <property type="molecule type" value="Genomic_DNA"/>
</dbReference>